<reference evidence="2" key="1">
    <citation type="submission" date="2020-02" db="EMBL/GenBank/DDBJ databases">
        <authorList>
            <person name="Palmer J.M."/>
        </authorList>
    </citation>
    <scope>NUCLEOTIDE SEQUENCE</scope>
    <source>
        <strain evidence="2">EPUS1.4</strain>
        <tissue evidence="2">Thallus</tissue>
    </source>
</reference>
<feature type="region of interest" description="Disordered" evidence="1">
    <location>
        <begin position="1"/>
        <end position="20"/>
    </location>
</feature>
<dbReference type="AlphaFoldDB" id="A0A8H7DY06"/>
<dbReference type="EMBL" id="JAACFV010000302">
    <property type="protein sequence ID" value="KAF7502197.1"/>
    <property type="molecule type" value="Genomic_DNA"/>
</dbReference>
<evidence type="ECO:0000313" key="2">
    <source>
        <dbReference type="EMBL" id="KAF7502197.1"/>
    </source>
</evidence>
<protein>
    <submittedName>
        <fullName evidence="2">Uncharacterized protein</fullName>
    </submittedName>
</protein>
<name>A0A8H7DY06_9EURO</name>
<organism evidence="2 3">
    <name type="scientific">Endocarpon pusillum</name>
    <dbReference type="NCBI Taxonomy" id="364733"/>
    <lineage>
        <taxon>Eukaryota</taxon>
        <taxon>Fungi</taxon>
        <taxon>Dikarya</taxon>
        <taxon>Ascomycota</taxon>
        <taxon>Pezizomycotina</taxon>
        <taxon>Eurotiomycetes</taxon>
        <taxon>Chaetothyriomycetidae</taxon>
        <taxon>Verrucariales</taxon>
        <taxon>Verrucariaceae</taxon>
        <taxon>Endocarpon</taxon>
    </lineage>
</organism>
<proteinExistence type="predicted"/>
<gene>
    <name evidence="2" type="ORF">GJ744_006754</name>
</gene>
<comment type="caution">
    <text evidence="2">The sequence shown here is derived from an EMBL/GenBank/DDBJ whole genome shotgun (WGS) entry which is preliminary data.</text>
</comment>
<evidence type="ECO:0000313" key="3">
    <source>
        <dbReference type="Proteomes" id="UP000606974"/>
    </source>
</evidence>
<dbReference type="Proteomes" id="UP000606974">
    <property type="component" value="Unassembled WGS sequence"/>
</dbReference>
<dbReference type="OrthoDB" id="4140820at2759"/>
<accession>A0A8H7DY06</accession>
<keyword evidence="3" id="KW-1185">Reference proteome</keyword>
<sequence>MKDQDRGYQPNDVPGTQAPVDSGHVIYIKDKSAKDTRINDRVMLVLFYNKLFSYACLSFCCHSDFSGETLRHSHALVYADDGQQTAPQSSQAQLRRTIIGLRTHQNFELRTTFSTPHQLLNST</sequence>
<evidence type="ECO:0000256" key="1">
    <source>
        <dbReference type="SAM" id="MobiDB-lite"/>
    </source>
</evidence>